<dbReference type="AlphaFoldDB" id="A0A370H0Z9"/>
<evidence type="ECO:0000313" key="2">
    <source>
        <dbReference type="Proteomes" id="UP000255355"/>
    </source>
</evidence>
<proteinExistence type="predicted"/>
<dbReference type="EMBL" id="QQAZ01000007">
    <property type="protein sequence ID" value="RDI49173.1"/>
    <property type="molecule type" value="Genomic_DNA"/>
</dbReference>
<keyword evidence="2" id="KW-1185">Reference proteome</keyword>
<name>A0A370H0Z9_9NOCA</name>
<evidence type="ECO:0000313" key="1">
    <source>
        <dbReference type="EMBL" id="RDI49173.1"/>
    </source>
</evidence>
<protein>
    <submittedName>
        <fullName evidence="1">Uncharacterized protein</fullName>
    </submittedName>
</protein>
<dbReference type="Proteomes" id="UP000255355">
    <property type="component" value="Unassembled WGS sequence"/>
</dbReference>
<accession>A0A370H0Z9</accession>
<gene>
    <name evidence="1" type="ORF">DFR68_107301</name>
</gene>
<sequence length="99" mass="11292">MDAFESAAPQAGLIEQSWLKKFQRIADYRISYLVIERSLLEDSGHETVHSQRVLLGGPRYEGLLHTEVYCVINQVIELGIRIDEKDSGDARRGKYSEQP</sequence>
<organism evidence="1 2">
    <name type="scientific">Nocardia mexicana</name>
    <dbReference type="NCBI Taxonomy" id="279262"/>
    <lineage>
        <taxon>Bacteria</taxon>
        <taxon>Bacillati</taxon>
        <taxon>Actinomycetota</taxon>
        <taxon>Actinomycetes</taxon>
        <taxon>Mycobacteriales</taxon>
        <taxon>Nocardiaceae</taxon>
        <taxon>Nocardia</taxon>
    </lineage>
</organism>
<comment type="caution">
    <text evidence="1">The sequence shown here is derived from an EMBL/GenBank/DDBJ whole genome shotgun (WGS) entry which is preliminary data.</text>
</comment>
<reference evidence="1 2" key="1">
    <citation type="submission" date="2018-07" db="EMBL/GenBank/DDBJ databases">
        <title>Genomic Encyclopedia of Type Strains, Phase IV (KMG-IV): sequencing the most valuable type-strain genomes for metagenomic binning, comparative biology and taxonomic classification.</title>
        <authorList>
            <person name="Goeker M."/>
        </authorList>
    </citation>
    <scope>NUCLEOTIDE SEQUENCE [LARGE SCALE GENOMIC DNA]</scope>
    <source>
        <strain evidence="1 2">DSM 44952</strain>
    </source>
</reference>